<feature type="coiled-coil region" evidence="1">
    <location>
        <begin position="668"/>
        <end position="695"/>
    </location>
</feature>
<feature type="region of interest" description="Disordered" evidence="2">
    <location>
        <begin position="383"/>
        <end position="403"/>
    </location>
</feature>
<dbReference type="Proteomes" id="UP001161247">
    <property type="component" value="Chromosome 8"/>
</dbReference>
<protein>
    <submittedName>
        <fullName evidence="3">OLC1v1017952C1</fullName>
    </submittedName>
</protein>
<feature type="compositionally biased region" description="Basic and acidic residues" evidence="2">
    <location>
        <begin position="177"/>
        <end position="190"/>
    </location>
</feature>
<evidence type="ECO:0000313" key="4">
    <source>
        <dbReference type="Proteomes" id="UP001161247"/>
    </source>
</evidence>
<dbReference type="PANTHER" id="PTHR34461">
    <property type="entry name" value="EXPRESSED PROTEIN"/>
    <property type="match status" value="1"/>
</dbReference>
<dbReference type="EMBL" id="OX459125">
    <property type="protein sequence ID" value="CAI9116723.1"/>
    <property type="molecule type" value="Genomic_DNA"/>
</dbReference>
<keyword evidence="1" id="KW-0175">Coiled coil</keyword>
<keyword evidence="4" id="KW-1185">Reference proteome</keyword>
<dbReference type="PANTHER" id="PTHR34461:SF2">
    <property type="entry name" value="EXPRESSED PROTEIN"/>
    <property type="match status" value="1"/>
</dbReference>
<dbReference type="AlphaFoldDB" id="A0AAV1EAV5"/>
<evidence type="ECO:0000256" key="2">
    <source>
        <dbReference type="SAM" id="MobiDB-lite"/>
    </source>
</evidence>
<sequence length="799" mass="88890">MERRSCNNAHFINAIKGSSVMKILNINSRSKPDLVFKKLEDIYENGGLTPCAHSSPQSSFCHVTVKTESQYLPLAVRNLCDVEQGNTEAHPCGTDGETSSDSDDYIFGKMTLKELKKNCKTKKRKCVDTKSFNSLHIQIKWEPEEEDSDLSAPLFTLRSKVSKTKKKGKTGSTSPRPDVKCKSQDIESERPLQSQADLLSSVRVKTEVEEPEIKEYQNMICSADNPFSVIQKDESGVAEVIPKRSHLQVECQSLEPNLCGTDNQIRALNVISLDDQVMVEPLPEVEECQNVIYFAESSFSVIQKDESGIAEVTPKRNHLQVECQSSESYQFGTNLQRCAVDEVSFDCLENVESLTVSSPSGEDDVKDQEKWCQQFLHSPTLECEEENMRSISPAKDQIAGRNDFSRSRDPYKFLGHHTTDPAVETTHIVVNDGISREETSDAGASLHPQDPVNTGAEFSFLEDEKSEGVLTLESELIDQANEFSNNATQLDAMECELSSSEETEPSISTGEDVETTECDQRLSFAEISSSSSSWSSVAVQVPERLLSTRKVVSPTSEERLCLAMNSSKSYSDLKLLDCKEDICNEDHTKVPSLCEKSDKLDNVSKIPQVSVAVNKLKVVLCPPQIRKKAKHGRTSPPKGNLEGPRMTRALPGVNTGSTSIQGCSESAIAFSQRQMQDIEALAMKLMDELKSMKDIVEEKLLFESYRNPSSKHDAEEVKNAITNASKTEEMAKKWLSMMGRDCNRFCKIMSLNQKGDTSAAACKTIQRDRKKITFADETGGMLCHVKFFEKGVTSLQPKQ</sequence>
<name>A0AAV1EAV5_OLDCO</name>
<evidence type="ECO:0000256" key="1">
    <source>
        <dbReference type="SAM" id="Coils"/>
    </source>
</evidence>
<feature type="region of interest" description="Disordered" evidence="2">
    <location>
        <begin position="496"/>
        <end position="516"/>
    </location>
</feature>
<feature type="region of interest" description="Disordered" evidence="2">
    <location>
        <begin position="163"/>
        <end position="192"/>
    </location>
</feature>
<accession>A0AAV1EAV5</accession>
<gene>
    <name evidence="3" type="ORF">OLC1_LOCUS22940</name>
</gene>
<organism evidence="3 4">
    <name type="scientific">Oldenlandia corymbosa var. corymbosa</name>
    <dbReference type="NCBI Taxonomy" id="529605"/>
    <lineage>
        <taxon>Eukaryota</taxon>
        <taxon>Viridiplantae</taxon>
        <taxon>Streptophyta</taxon>
        <taxon>Embryophyta</taxon>
        <taxon>Tracheophyta</taxon>
        <taxon>Spermatophyta</taxon>
        <taxon>Magnoliopsida</taxon>
        <taxon>eudicotyledons</taxon>
        <taxon>Gunneridae</taxon>
        <taxon>Pentapetalae</taxon>
        <taxon>asterids</taxon>
        <taxon>lamiids</taxon>
        <taxon>Gentianales</taxon>
        <taxon>Rubiaceae</taxon>
        <taxon>Rubioideae</taxon>
        <taxon>Spermacoceae</taxon>
        <taxon>Hedyotis-Oldenlandia complex</taxon>
        <taxon>Oldenlandia</taxon>
    </lineage>
</organism>
<proteinExistence type="predicted"/>
<feature type="region of interest" description="Disordered" evidence="2">
    <location>
        <begin position="626"/>
        <end position="647"/>
    </location>
</feature>
<reference evidence="3" key="1">
    <citation type="submission" date="2023-03" db="EMBL/GenBank/DDBJ databases">
        <authorList>
            <person name="Julca I."/>
        </authorList>
    </citation>
    <scope>NUCLEOTIDE SEQUENCE</scope>
</reference>
<evidence type="ECO:0000313" key="3">
    <source>
        <dbReference type="EMBL" id="CAI9116723.1"/>
    </source>
</evidence>